<organism evidence="3 4">
    <name type="scientific">Halalkalicoccus tibetensis</name>
    <dbReference type="NCBI Taxonomy" id="175632"/>
    <lineage>
        <taxon>Archaea</taxon>
        <taxon>Methanobacteriati</taxon>
        <taxon>Methanobacteriota</taxon>
        <taxon>Stenosarchaea group</taxon>
        <taxon>Halobacteria</taxon>
        <taxon>Halobacteriales</taxon>
        <taxon>Halococcaceae</taxon>
        <taxon>Halalkalicoccus</taxon>
    </lineage>
</organism>
<keyword evidence="4" id="KW-1185">Reference proteome</keyword>
<evidence type="ECO:0000313" key="4">
    <source>
        <dbReference type="Proteomes" id="UP001596312"/>
    </source>
</evidence>
<dbReference type="InterPro" id="IPR036188">
    <property type="entry name" value="FAD/NAD-bd_sf"/>
</dbReference>
<gene>
    <name evidence="3" type="ORF">ACFQGH_09440</name>
</gene>
<dbReference type="SUPFAM" id="SSF54373">
    <property type="entry name" value="FAD-linked reductases, C-terminal domain"/>
    <property type="match status" value="1"/>
</dbReference>
<dbReference type="Pfam" id="PF01494">
    <property type="entry name" value="FAD_binding_3"/>
    <property type="match status" value="1"/>
</dbReference>
<accession>A0ABD5V6W9</accession>
<dbReference type="SUPFAM" id="SSF51905">
    <property type="entry name" value="FAD/NAD(P)-binding domain"/>
    <property type="match status" value="1"/>
</dbReference>
<dbReference type="PRINTS" id="PR00420">
    <property type="entry name" value="RNGMNOXGNASE"/>
</dbReference>
<protein>
    <submittedName>
        <fullName evidence="3">FAD binding domain-containing protein</fullName>
    </submittedName>
</protein>
<dbReference type="InterPro" id="IPR054707">
    <property type="entry name" value="DhpH_subs-bd"/>
</dbReference>
<dbReference type="InterPro" id="IPR053212">
    <property type="entry name" value="DHP_3-monooxygenase"/>
</dbReference>
<dbReference type="AlphaFoldDB" id="A0ABD5V6W9"/>
<dbReference type="EMBL" id="JBHSXQ010000003">
    <property type="protein sequence ID" value="MFC6905416.1"/>
    <property type="molecule type" value="Genomic_DNA"/>
</dbReference>
<evidence type="ECO:0000259" key="2">
    <source>
        <dbReference type="Pfam" id="PF22607"/>
    </source>
</evidence>
<dbReference type="PANTHER" id="PTHR47469:SF2">
    <property type="entry name" value="OS06G0597600 PROTEIN"/>
    <property type="match status" value="1"/>
</dbReference>
<dbReference type="Gene3D" id="3.50.50.60">
    <property type="entry name" value="FAD/NAD(P)-binding domain"/>
    <property type="match status" value="2"/>
</dbReference>
<dbReference type="Proteomes" id="UP001596312">
    <property type="component" value="Unassembled WGS sequence"/>
</dbReference>
<evidence type="ECO:0000259" key="1">
    <source>
        <dbReference type="Pfam" id="PF01494"/>
    </source>
</evidence>
<evidence type="ECO:0000313" key="3">
    <source>
        <dbReference type="EMBL" id="MFC6905416.1"/>
    </source>
</evidence>
<dbReference type="InterPro" id="IPR002938">
    <property type="entry name" value="FAD-bd"/>
</dbReference>
<dbReference type="PANTHER" id="PTHR47469">
    <property type="entry name" value="MONOOXYGENASE-LIKE"/>
    <property type="match status" value="1"/>
</dbReference>
<reference evidence="3 4" key="1">
    <citation type="journal article" date="2019" name="Int. J. Syst. Evol. Microbiol.">
        <title>The Global Catalogue of Microorganisms (GCM) 10K type strain sequencing project: providing services to taxonomists for standard genome sequencing and annotation.</title>
        <authorList>
            <consortium name="The Broad Institute Genomics Platform"/>
            <consortium name="The Broad Institute Genome Sequencing Center for Infectious Disease"/>
            <person name="Wu L."/>
            <person name="Ma J."/>
        </authorList>
    </citation>
    <scope>NUCLEOTIDE SEQUENCE [LARGE SCALE GENOMIC DNA]</scope>
    <source>
        <strain evidence="3 4">CGMCC 1.3240</strain>
    </source>
</reference>
<dbReference type="RefSeq" id="WP_340603940.1">
    <property type="nucleotide sequence ID" value="NZ_JBBMXV010000003.1"/>
</dbReference>
<name>A0ABD5V6W9_9EURY</name>
<proteinExistence type="predicted"/>
<feature type="domain" description="FAD-binding" evidence="1">
    <location>
        <begin position="6"/>
        <end position="160"/>
    </location>
</feature>
<comment type="caution">
    <text evidence="3">The sequence shown here is derived from an EMBL/GenBank/DDBJ whole genome shotgun (WGS) entry which is preliminary data.</text>
</comment>
<sequence>MVDGLSVIVSGGSMGGLFAALALGEAGHSVDVFERAAGELEGRGAGIVAQPSMLDYLERRGIACRGGYTLTTHRREYLNRDGSLREARSDSMTFTGWDTLYRRLRDAVVEGRYHEGHVVGFERDGEEVVVRFADGSERRADLLVIAEGGRSETREALLPDVSPEYAGYVAWRGLIGERDVPSDLIERFEDTFVFFEGERQLILGYLIPGPDGETGRGERRLNWVWYDDVRDRERLDELLTDSQGTERDFSVAPGDLRGEVERDLRRAAEEEFPDPFSRLVGETREPFVQTIYDLSAPEMAFGRVCLLGDAAFVARPHTAAGTAKAAADAIGLGAALDGSDPVTALGDWERERLAAGRRLVREGIRMGEGYMG</sequence>
<feature type="domain" description="2,6-dihydroxypyridine 3-monooxygenase substrate binding" evidence="2">
    <location>
        <begin position="165"/>
        <end position="293"/>
    </location>
</feature>
<dbReference type="NCBIfam" id="NF005566">
    <property type="entry name" value="PRK07236.1"/>
    <property type="match status" value="1"/>
</dbReference>
<dbReference type="Pfam" id="PF22607">
    <property type="entry name" value="FAD_binding-like"/>
    <property type="match status" value="1"/>
</dbReference>